<accession>A0A0E3V184</accession>
<dbReference type="STRING" id="1835254.CL55_00015710"/>
<keyword evidence="1" id="KW-1133">Transmembrane helix</keyword>
<dbReference type="OrthoDB" id="8891096at2"/>
<dbReference type="EMBL" id="CP007501">
    <property type="protein sequence ID" value="AKD25904.1"/>
    <property type="molecule type" value="Genomic_DNA"/>
</dbReference>
<dbReference type="Proteomes" id="UP000061135">
    <property type="component" value="Chromosome"/>
</dbReference>
<feature type="transmembrane region" description="Helical" evidence="1">
    <location>
        <begin position="109"/>
        <end position="127"/>
    </location>
</feature>
<dbReference type="RefSeq" id="WP_156156290.1">
    <property type="nucleotide sequence ID" value="NZ_CP007501.1"/>
</dbReference>
<organism evidence="2 3">
    <name type="scientific">Polynucleobacter duraquae</name>
    <dbReference type="NCBI Taxonomy" id="1835254"/>
    <lineage>
        <taxon>Bacteria</taxon>
        <taxon>Pseudomonadati</taxon>
        <taxon>Pseudomonadota</taxon>
        <taxon>Betaproteobacteria</taxon>
        <taxon>Burkholderiales</taxon>
        <taxon>Burkholderiaceae</taxon>
        <taxon>Polynucleobacter</taxon>
    </lineage>
</organism>
<protein>
    <submittedName>
        <fullName evidence="2">Uncharacterized protein</fullName>
    </submittedName>
</protein>
<evidence type="ECO:0000256" key="1">
    <source>
        <dbReference type="SAM" id="Phobius"/>
    </source>
</evidence>
<keyword evidence="1" id="KW-0812">Transmembrane</keyword>
<proteinExistence type="predicted"/>
<name>A0A0E3V184_9BURK</name>
<gene>
    <name evidence="2" type="ORF">CL55_00015710</name>
</gene>
<keyword evidence="3" id="KW-1185">Reference proteome</keyword>
<dbReference type="KEGG" id="pdq:CL55_00015710"/>
<feature type="transmembrane region" description="Helical" evidence="1">
    <location>
        <begin position="134"/>
        <end position="155"/>
    </location>
</feature>
<dbReference type="HOGENOM" id="CLU_1089409_0_0_4"/>
<feature type="transmembrane region" description="Helical" evidence="1">
    <location>
        <begin position="82"/>
        <end position="103"/>
    </location>
</feature>
<reference evidence="2 3" key="1">
    <citation type="submission" date="2014-03" db="EMBL/GenBank/DDBJ databases">
        <title>Genome of Polynucleobacter strain MWH-MoK4.</title>
        <authorList>
            <person name="Hahn M.W."/>
        </authorList>
    </citation>
    <scope>NUCLEOTIDE SEQUENCE [LARGE SCALE GENOMIC DNA]</scope>
    <source>
        <strain evidence="2 3">MWH-MoK4</strain>
    </source>
</reference>
<dbReference type="AlphaFoldDB" id="A0A0E3V184"/>
<sequence>MMNCPYCLSEVSEEASVCKICTRDLYLFKPMMAKVAELEKRLEEIPNQDAYEHRIAELQLLLDEQVQKQVEPRGLALSMLDIVIYIGIPLALLLAAHGLISIVYDTKPLYLRLISMILPLPFGYFLFKSTTRKLFPWFMGVVFLAIASVIGMSWMTSLVDGSPIWPQNTFEWREVLEYSASIAFSFLTGMLLGGVAYASKQRHLRKAAINPFLKAVVAGLGEGRISPTSLHGLMKKLQEYGGTIVALGTTAVSIYTGLKGIIG</sequence>
<keyword evidence="1" id="KW-0472">Membrane</keyword>
<evidence type="ECO:0000313" key="2">
    <source>
        <dbReference type="EMBL" id="AKD25904.1"/>
    </source>
</evidence>
<feature type="transmembrane region" description="Helical" evidence="1">
    <location>
        <begin position="175"/>
        <end position="198"/>
    </location>
</feature>
<dbReference type="PATRIC" id="fig|576611.7.peg.1596"/>
<evidence type="ECO:0000313" key="3">
    <source>
        <dbReference type="Proteomes" id="UP000061135"/>
    </source>
</evidence>